<dbReference type="EMBL" id="QOUI01000016">
    <property type="protein sequence ID" value="RCK67978.1"/>
    <property type="molecule type" value="Genomic_DNA"/>
</dbReference>
<evidence type="ECO:0000256" key="3">
    <source>
        <dbReference type="ARBA" id="ARBA00023163"/>
    </source>
</evidence>
<comment type="caution">
    <text evidence="6">The sequence shown here is derived from an EMBL/GenBank/DDBJ whole genome shotgun (WGS) entry which is preliminary data.</text>
</comment>
<sequence length="243" mass="26354">MSDGRSTPRQQHRDARTAAIVEVARRLLGEVGPGQLSLRAVARELDLVPSAVYRYFSGRDHILTELITDGYRRLGGAVAGAEDALPRDDLPARWRSVWTATRDWGVRHPHEWALLYGSPVPGYAAPTETVAPATLVVGRLARVVFDARERGRPRPEGAPPLPPGTRADAEQVTAGLPALGITAPAQVDPVDVVLVLDAWTHLVGTVSFELFGHYVNAIAHPQEHLELVADDWSRRLGLDATAA</sequence>
<protein>
    <submittedName>
        <fullName evidence="6">TetR/AcrR family transcriptional regulator</fullName>
    </submittedName>
</protein>
<dbReference type="PROSITE" id="PS50977">
    <property type="entry name" value="HTH_TETR_2"/>
    <property type="match status" value="1"/>
</dbReference>
<evidence type="ECO:0000256" key="4">
    <source>
        <dbReference type="PROSITE-ProRule" id="PRU00335"/>
    </source>
</evidence>
<dbReference type="SUPFAM" id="SSF46689">
    <property type="entry name" value="Homeodomain-like"/>
    <property type="match status" value="1"/>
</dbReference>
<reference evidence="6 7" key="1">
    <citation type="submission" date="2018-07" db="EMBL/GenBank/DDBJ databases">
        <title>Desertimonas flava gen. nov. sp. nov.</title>
        <authorList>
            <person name="Liu S."/>
        </authorList>
    </citation>
    <scope>NUCLEOTIDE SEQUENCE [LARGE SCALE GENOMIC DNA]</scope>
    <source>
        <strain evidence="6 7">16Sb5-5</strain>
    </source>
</reference>
<evidence type="ECO:0000259" key="5">
    <source>
        <dbReference type="PROSITE" id="PS50977"/>
    </source>
</evidence>
<dbReference type="GO" id="GO:0000976">
    <property type="term" value="F:transcription cis-regulatory region binding"/>
    <property type="evidence" value="ECO:0007669"/>
    <property type="project" value="TreeGrafter"/>
</dbReference>
<feature type="DNA-binding region" description="H-T-H motif" evidence="4">
    <location>
        <begin position="37"/>
        <end position="56"/>
    </location>
</feature>
<keyword evidence="1" id="KW-0805">Transcription regulation</keyword>
<dbReference type="Pfam" id="PF13305">
    <property type="entry name" value="TetR_C_33"/>
    <property type="match status" value="1"/>
</dbReference>
<feature type="domain" description="HTH tetR-type" evidence="5">
    <location>
        <begin position="14"/>
        <end position="74"/>
    </location>
</feature>
<dbReference type="InterPro" id="IPR036271">
    <property type="entry name" value="Tet_transcr_reg_TetR-rel_C_sf"/>
</dbReference>
<proteinExistence type="predicted"/>
<organism evidence="6 7">
    <name type="scientific">Desertihabitans brevis</name>
    <dbReference type="NCBI Taxonomy" id="2268447"/>
    <lineage>
        <taxon>Bacteria</taxon>
        <taxon>Bacillati</taxon>
        <taxon>Actinomycetota</taxon>
        <taxon>Actinomycetes</taxon>
        <taxon>Propionibacteriales</taxon>
        <taxon>Propionibacteriaceae</taxon>
        <taxon>Desertihabitans</taxon>
    </lineage>
</organism>
<dbReference type="SUPFAM" id="SSF48498">
    <property type="entry name" value="Tetracyclin repressor-like, C-terminal domain"/>
    <property type="match status" value="1"/>
</dbReference>
<keyword evidence="2 4" id="KW-0238">DNA-binding</keyword>
<dbReference type="GO" id="GO:0003700">
    <property type="term" value="F:DNA-binding transcription factor activity"/>
    <property type="evidence" value="ECO:0007669"/>
    <property type="project" value="TreeGrafter"/>
</dbReference>
<evidence type="ECO:0000256" key="2">
    <source>
        <dbReference type="ARBA" id="ARBA00023125"/>
    </source>
</evidence>
<dbReference type="InterPro" id="IPR050109">
    <property type="entry name" value="HTH-type_TetR-like_transc_reg"/>
</dbReference>
<evidence type="ECO:0000313" key="6">
    <source>
        <dbReference type="EMBL" id="RCK67978.1"/>
    </source>
</evidence>
<evidence type="ECO:0000313" key="7">
    <source>
        <dbReference type="Proteomes" id="UP000252770"/>
    </source>
</evidence>
<dbReference type="Pfam" id="PF00440">
    <property type="entry name" value="TetR_N"/>
    <property type="match status" value="1"/>
</dbReference>
<keyword evidence="7" id="KW-1185">Reference proteome</keyword>
<keyword evidence="3" id="KW-0804">Transcription</keyword>
<dbReference type="InterPro" id="IPR009057">
    <property type="entry name" value="Homeodomain-like_sf"/>
</dbReference>
<dbReference type="InterPro" id="IPR001647">
    <property type="entry name" value="HTH_TetR"/>
</dbReference>
<name>A0A367YQ81_9ACTN</name>
<accession>A0A367YQ81</accession>
<gene>
    <name evidence="6" type="ORF">DT076_18735</name>
</gene>
<dbReference type="RefSeq" id="WP_114128226.1">
    <property type="nucleotide sequence ID" value="NZ_QOUI01000016.1"/>
</dbReference>
<dbReference type="InterPro" id="IPR025996">
    <property type="entry name" value="MT1864/Rv1816-like_C"/>
</dbReference>
<dbReference type="Gene3D" id="1.10.357.10">
    <property type="entry name" value="Tetracycline Repressor, domain 2"/>
    <property type="match status" value="1"/>
</dbReference>
<evidence type="ECO:0000256" key="1">
    <source>
        <dbReference type="ARBA" id="ARBA00023015"/>
    </source>
</evidence>
<dbReference type="PANTHER" id="PTHR30055">
    <property type="entry name" value="HTH-TYPE TRANSCRIPTIONAL REGULATOR RUTR"/>
    <property type="match status" value="1"/>
</dbReference>
<dbReference type="AlphaFoldDB" id="A0A367YQ81"/>
<dbReference type="Proteomes" id="UP000252770">
    <property type="component" value="Unassembled WGS sequence"/>
</dbReference>
<dbReference type="PANTHER" id="PTHR30055:SF243">
    <property type="entry name" value="HTH-TYPE TRANSCRIPTIONAL REGULATOR RV1816"/>
    <property type="match status" value="1"/>
</dbReference>